<protein>
    <recommendedName>
        <fullName evidence="7">Pre-mRNA-processing protein 40C</fullName>
    </recommendedName>
</protein>
<dbReference type="PROSITE" id="PS50020">
    <property type="entry name" value="WW_DOMAIN_2"/>
    <property type="match status" value="2"/>
</dbReference>
<dbReference type="Gene3D" id="2.20.70.10">
    <property type="match status" value="2"/>
</dbReference>
<dbReference type="InterPro" id="IPR002713">
    <property type="entry name" value="FF_domain"/>
</dbReference>
<accession>A0A7N0UJC8</accession>
<evidence type="ECO:0008006" key="7">
    <source>
        <dbReference type="Google" id="ProtNLM"/>
    </source>
</evidence>
<feature type="region of interest" description="Disordered" evidence="2">
    <location>
        <begin position="784"/>
        <end position="812"/>
    </location>
</feature>
<dbReference type="PROSITE" id="PS51676">
    <property type="entry name" value="FF"/>
    <property type="match status" value="2"/>
</dbReference>
<evidence type="ECO:0000313" key="5">
    <source>
        <dbReference type="EnsemblPlants" id="Kaladp0070s0151.1.v1.1"/>
    </source>
</evidence>
<evidence type="ECO:0000256" key="2">
    <source>
        <dbReference type="SAM" id="MobiDB-lite"/>
    </source>
</evidence>
<feature type="compositionally biased region" description="Basic and acidic residues" evidence="2">
    <location>
        <begin position="789"/>
        <end position="812"/>
    </location>
</feature>
<dbReference type="Pfam" id="PF01846">
    <property type="entry name" value="FF"/>
    <property type="match status" value="3"/>
</dbReference>
<feature type="region of interest" description="Disordered" evidence="2">
    <location>
        <begin position="1"/>
        <end position="60"/>
    </location>
</feature>
<dbReference type="AlphaFoldDB" id="A0A7N0UJC8"/>
<dbReference type="InterPro" id="IPR045148">
    <property type="entry name" value="TCRG1-like"/>
</dbReference>
<feature type="region of interest" description="Disordered" evidence="2">
    <location>
        <begin position="92"/>
        <end position="117"/>
    </location>
</feature>
<dbReference type="GO" id="GO:0003712">
    <property type="term" value="F:transcription coregulator activity"/>
    <property type="evidence" value="ECO:0007669"/>
    <property type="project" value="TreeGrafter"/>
</dbReference>
<dbReference type="InterPro" id="IPR001202">
    <property type="entry name" value="WW_dom"/>
</dbReference>
<feature type="domain" description="FF" evidence="4">
    <location>
        <begin position="590"/>
        <end position="644"/>
    </location>
</feature>
<feature type="compositionally biased region" description="Basic and acidic residues" evidence="2">
    <location>
        <begin position="559"/>
        <end position="569"/>
    </location>
</feature>
<dbReference type="GO" id="GO:0005634">
    <property type="term" value="C:nucleus"/>
    <property type="evidence" value="ECO:0007669"/>
    <property type="project" value="TreeGrafter"/>
</dbReference>
<evidence type="ECO:0000259" key="3">
    <source>
        <dbReference type="PROSITE" id="PS50020"/>
    </source>
</evidence>
<dbReference type="InterPro" id="IPR036020">
    <property type="entry name" value="WW_dom_sf"/>
</dbReference>
<dbReference type="CDD" id="cd00201">
    <property type="entry name" value="WW"/>
    <property type="match status" value="2"/>
</dbReference>
<name>A0A7N0UJC8_KALFE</name>
<dbReference type="EnsemblPlants" id="Kaladp0070s0151.1.v1.1">
    <property type="protein sequence ID" value="Kaladp0070s0151.1.v1.1"/>
    <property type="gene ID" value="Kaladp0070s0151.v1.1"/>
</dbReference>
<sequence length="917" mass="101304">MDVSDALPMDVESSKSQVHEPVQSSEGLPMNPQTGMLNLNGSTGGVNDSTPPSLKLVNGVHSLPPSSASFNVDPSPSPSSAIASTQHPSYDLTQMMNTNGQPSANSLGAHGSSSSTGMLDLYKSPHTEGGLNSGKHFQYSTFASFSDPQVVINTMPAGAVHPPVPNQYVHPHTYVPGTALPPVPSPAIPFPSAATQHAAKNAFHRAPVLVPDSQHANPVPVQNSFSSNAVASPTPNVRPGAAWTSATPGNPVTGNAIGQHHMFTAHSMPIAPMGHWLQTSHSSALPRPQYLPYPSNPPAPFPGIPHPSVPFSATQPPRLNPAVHPSGPPMSSSTLGLEVRSDSGMMLDLPPGTDGDKIVSDIKKTTADTELSNAWTSHKTEAGVTYYYNALSGESTYERPPGLKELSMVTSQPTPTSWVKVAGTDWVSVTTSDGKNYYYNSNTKLSSWQIPPEVVEVRRKQDVEISKEHSLVVLSDTPSIEKQSGPPRLDTPAIDTENHDAASSKSVILPTLPSALDSIKKKLQESTTLENISLLPIATVLDTSDLNGSKGGESILQDESNKEKPKDASVNDNVADSSSDSDDLDSGPTKEQCIIQFKEMLKERGVAPFSKWEKELPKLVFDPRFKAIPSHSMRRSLFDHYVKTRAEEERKEKRAAQKAALDGFKQLLQDATEDIDHNTDYDTFKGKWGDDARFKALNRKDREALLNERIIPLRKAAEEKAQAIRAEAATFFKSMLRERKDINMKTRWSKVKDSLRNDPRYKSVKHEDREVLFNEYIADLKTAEEEEERGAKSKRQEQEKLRERERELRKRKEREEEEIERMRLKVRRKEAVSSYQALLVEVIKDPQVTLSLFNLSSFSSSHQFLFFIAWTVTLEHVSYIVEMPLTLTLRHLGLSRGRNWRKIHRVVQATLTWIHLN</sequence>
<evidence type="ECO:0000313" key="6">
    <source>
        <dbReference type="Proteomes" id="UP000594263"/>
    </source>
</evidence>
<organism evidence="5 6">
    <name type="scientific">Kalanchoe fedtschenkoi</name>
    <name type="common">Lavender scallops</name>
    <name type="synonym">South American air plant</name>
    <dbReference type="NCBI Taxonomy" id="63787"/>
    <lineage>
        <taxon>Eukaryota</taxon>
        <taxon>Viridiplantae</taxon>
        <taxon>Streptophyta</taxon>
        <taxon>Embryophyta</taxon>
        <taxon>Tracheophyta</taxon>
        <taxon>Spermatophyta</taxon>
        <taxon>Magnoliopsida</taxon>
        <taxon>eudicotyledons</taxon>
        <taxon>Gunneridae</taxon>
        <taxon>Pentapetalae</taxon>
        <taxon>Saxifragales</taxon>
        <taxon>Crassulaceae</taxon>
        <taxon>Kalanchoe</taxon>
    </lineage>
</organism>
<dbReference type="SUPFAM" id="SSF81698">
    <property type="entry name" value="FF domain"/>
    <property type="match status" value="3"/>
</dbReference>
<dbReference type="PANTHER" id="PTHR15377:SF3">
    <property type="entry name" value="WW DOMAIN-CONTAINING PROTEIN"/>
    <property type="match status" value="1"/>
</dbReference>
<dbReference type="PROSITE" id="PS01159">
    <property type="entry name" value="WW_DOMAIN_1"/>
    <property type="match status" value="2"/>
</dbReference>
<feature type="region of interest" description="Disordered" evidence="2">
    <location>
        <begin position="476"/>
        <end position="506"/>
    </location>
</feature>
<dbReference type="Gramene" id="Kaladp0070s0151.1.v1.1">
    <property type="protein sequence ID" value="Kaladp0070s0151.1.v1.1"/>
    <property type="gene ID" value="Kaladp0070s0151.v1.1"/>
</dbReference>
<evidence type="ECO:0000259" key="4">
    <source>
        <dbReference type="PROSITE" id="PS51676"/>
    </source>
</evidence>
<dbReference type="SMART" id="SM00441">
    <property type="entry name" value="FF"/>
    <property type="match status" value="3"/>
</dbReference>
<reference evidence="5" key="1">
    <citation type="submission" date="2021-01" db="UniProtKB">
        <authorList>
            <consortium name="EnsemblPlants"/>
        </authorList>
    </citation>
    <scope>IDENTIFICATION</scope>
</reference>
<dbReference type="Proteomes" id="UP000594263">
    <property type="component" value="Unplaced"/>
</dbReference>
<dbReference type="FunFam" id="1.10.10.440:FF:000021">
    <property type="entry name" value="pre-mRNA-processing protein 40C isoform X1"/>
    <property type="match status" value="1"/>
</dbReference>
<dbReference type="InterPro" id="IPR036517">
    <property type="entry name" value="FF_domain_sf"/>
</dbReference>
<keyword evidence="1" id="KW-0677">Repeat</keyword>
<feature type="compositionally biased region" description="Polar residues" evidence="2">
    <location>
        <begin position="22"/>
        <end position="52"/>
    </location>
</feature>
<dbReference type="SMART" id="SM00456">
    <property type="entry name" value="WW"/>
    <property type="match status" value="2"/>
</dbReference>
<feature type="domain" description="WW" evidence="3">
    <location>
        <begin position="426"/>
        <end position="453"/>
    </location>
</feature>
<dbReference type="Gene3D" id="1.10.10.440">
    <property type="entry name" value="FF domain"/>
    <property type="match status" value="3"/>
</dbReference>
<dbReference type="Pfam" id="PF00397">
    <property type="entry name" value="WW"/>
    <property type="match status" value="1"/>
</dbReference>
<dbReference type="SUPFAM" id="SSF51045">
    <property type="entry name" value="WW domain"/>
    <property type="match status" value="2"/>
</dbReference>
<dbReference type="PANTHER" id="PTHR15377">
    <property type="entry name" value="TRANSCRIPTION ELONGATION REGULATOR 1"/>
    <property type="match status" value="1"/>
</dbReference>
<feature type="region of interest" description="Disordered" evidence="2">
    <location>
        <begin position="550"/>
        <end position="589"/>
    </location>
</feature>
<dbReference type="GO" id="GO:0070063">
    <property type="term" value="F:RNA polymerase binding"/>
    <property type="evidence" value="ECO:0007669"/>
    <property type="project" value="EnsemblPlants"/>
</dbReference>
<feature type="domain" description="WW" evidence="3">
    <location>
        <begin position="369"/>
        <end position="402"/>
    </location>
</feature>
<feature type="compositionally biased region" description="Pro residues" evidence="2">
    <location>
        <begin position="294"/>
        <end position="308"/>
    </location>
</feature>
<proteinExistence type="predicted"/>
<feature type="domain" description="FF" evidence="4">
    <location>
        <begin position="725"/>
        <end position="779"/>
    </location>
</feature>
<feature type="region of interest" description="Disordered" evidence="2">
    <location>
        <begin position="294"/>
        <end position="333"/>
    </location>
</feature>
<dbReference type="GO" id="GO:0008380">
    <property type="term" value="P:RNA splicing"/>
    <property type="evidence" value="ECO:0007669"/>
    <property type="project" value="EnsemblPlants"/>
</dbReference>
<keyword evidence="6" id="KW-1185">Reference proteome</keyword>
<evidence type="ECO:0000256" key="1">
    <source>
        <dbReference type="ARBA" id="ARBA00022737"/>
    </source>
</evidence>